<dbReference type="Pfam" id="PF08638">
    <property type="entry name" value="Med14"/>
    <property type="match status" value="1"/>
</dbReference>
<evidence type="ECO:0000256" key="10">
    <source>
        <dbReference type="RuleBase" id="RU365082"/>
    </source>
</evidence>
<evidence type="ECO:0000256" key="8">
    <source>
        <dbReference type="ARBA" id="ARBA00023242"/>
    </source>
</evidence>
<feature type="compositionally biased region" description="Low complexity" evidence="11">
    <location>
        <begin position="1029"/>
        <end position="1048"/>
    </location>
</feature>
<name>A0A6A4V2L4_AMPAM</name>
<comment type="similarity">
    <text evidence="2 10">Belongs to the Mediator complex subunit 14 family.</text>
</comment>
<dbReference type="EMBL" id="VIIS01002074">
    <property type="protein sequence ID" value="KAF0288886.1"/>
    <property type="molecule type" value="Genomic_DNA"/>
</dbReference>
<feature type="region of interest" description="Disordered" evidence="11">
    <location>
        <begin position="1422"/>
        <end position="1443"/>
    </location>
</feature>
<keyword evidence="6 10" id="KW-0010">Activator</keyword>
<evidence type="ECO:0000313" key="19">
    <source>
        <dbReference type="EMBL" id="KAF0288886.1"/>
    </source>
</evidence>
<keyword evidence="7 10" id="KW-0804">Transcription</keyword>
<comment type="caution">
    <text evidence="19">The sequence shown here is derived from an EMBL/GenBank/DDBJ whole genome shotgun (WGS) entry which is preliminary data.</text>
</comment>
<dbReference type="Pfam" id="PF22984">
    <property type="entry name" value="RM6_Med14"/>
    <property type="match status" value="1"/>
</dbReference>
<comment type="subcellular location">
    <subcellularLocation>
        <location evidence="1 10">Nucleus</location>
    </subcellularLocation>
</comment>
<feature type="compositionally biased region" description="Gly residues" evidence="11">
    <location>
        <begin position="10"/>
        <end position="23"/>
    </location>
</feature>
<dbReference type="GO" id="GO:0006357">
    <property type="term" value="P:regulation of transcription by RNA polymerase II"/>
    <property type="evidence" value="ECO:0007669"/>
    <property type="project" value="InterPro"/>
</dbReference>
<evidence type="ECO:0000259" key="12">
    <source>
        <dbReference type="Pfam" id="PF08638"/>
    </source>
</evidence>
<dbReference type="OrthoDB" id="205099at2759"/>
<dbReference type="InterPro" id="IPR055122">
    <property type="entry name" value="Med14_N"/>
</dbReference>
<evidence type="ECO:0000256" key="3">
    <source>
        <dbReference type="ARBA" id="ARBA00019619"/>
    </source>
</evidence>
<comment type="function">
    <text evidence="10">Component of the Mediator complex, a coactivator involved in the regulated transcription of nearly all RNA polymerase II-dependent genes. Mediator functions as a bridge to convey information from gene-specific regulatory proteins to the basal RNA polymerase II transcription machinery. Mediator is recruited to promoters by direct interactions with regulatory proteins and serves as a scaffold for the assembly of a functional preinitiation complex with RNA polymerase II and the general transcription factors.</text>
</comment>
<dbReference type="PANTHER" id="PTHR12809">
    <property type="entry name" value="MEDIATOR COMPLEX SUBUNIT"/>
    <property type="match status" value="1"/>
</dbReference>
<dbReference type="Proteomes" id="UP000440578">
    <property type="component" value="Unassembled WGS sequence"/>
</dbReference>
<proteinExistence type="inferred from homology"/>
<dbReference type="InterPro" id="IPR055107">
    <property type="entry name" value="Med14_RM8"/>
</dbReference>
<keyword evidence="20" id="KW-1185">Reference proteome</keyword>
<reference evidence="19 20" key="1">
    <citation type="submission" date="2019-07" db="EMBL/GenBank/DDBJ databases">
        <title>Draft genome assembly of a fouling barnacle, Amphibalanus amphitrite (Darwin, 1854): The first reference genome for Thecostraca.</title>
        <authorList>
            <person name="Kim W."/>
        </authorList>
    </citation>
    <scope>NUCLEOTIDE SEQUENCE [LARGE SCALE GENOMIC DNA]</scope>
    <source>
        <strain evidence="19">SNU_AA5</strain>
        <tissue evidence="19">Soma without cirri and trophi</tissue>
    </source>
</reference>
<keyword evidence="8 10" id="KW-0539">Nucleus</keyword>
<feature type="compositionally biased region" description="Low complexity" evidence="11">
    <location>
        <begin position="986"/>
        <end position="1000"/>
    </location>
</feature>
<dbReference type="Pfam" id="PF25069">
    <property type="entry name" value="Med14_C"/>
    <property type="match status" value="1"/>
</dbReference>
<keyword evidence="5 10" id="KW-0805">Transcription regulation</keyword>
<dbReference type="InterPro" id="IPR056878">
    <property type="entry name" value="RM5_Med14"/>
</dbReference>
<dbReference type="InterPro" id="IPR055113">
    <property type="entry name" value="Med14_RM2"/>
</dbReference>
<dbReference type="InterPro" id="IPR055114">
    <property type="entry name" value="Med14_RM6"/>
</dbReference>
<feature type="domain" description="Mediator of RNA polymerase II transcription subunit 14 RM2" evidence="13">
    <location>
        <begin position="294"/>
        <end position="373"/>
    </location>
</feature>
<feature type="domain" description="Mediator of RNA polymerase II transcription subunit 14 RM6" evidence="15">
    <location>
        <begin position="782"/>
        <end position="849"/>
    </location>
</feature>
<dbReference type="Pfam" id="PF22983">
    <property type="entry name" value="RM8_Med14"/>
    <property type="match status" value="1"/>
</dbReference>
<evidence type="ECO:0000256" key="6">
    <source>
        <dbReference type="ARBA" id="ARBA00023159"/>
    </source>
</evidence>
<feature type="domain" description="Mediator complex subunit MED14 N-terminal" evidence="12">
    <location>
        <begin position="27"/>
        <end position="215"/>
    </location>
</feature>
<evidence type="ECO:0000259" key="18">
    <source>
        <dbReference type="Pfam" id="PF25069"/>
    </source>
</evidence>
<feature type="domain" description="Mediator of RNA polymerase II transcription subunit 14 RM5" evidence="17">
    <location>
        <begin position="654"/>
        <end position="741"/>
    </location>
</feature>
<feature type="domain" description="Mediator of RNA polymerase II transcription subunit 14 C-terminal" evidence="18">
    <location>
        <begin position="1240"/>
        <end position="1388"/>
    </location>
</feature>
<evidence type="ECO:0000259" key="13">
    <source>
        <dbReference type="Pfam" id="PF22981"/>
    </source>
</evidence>
<dbReference type="GO" id="GO:0070847">
    <property type="term" value="C:core mediator complex"/>
    <property type="evidence" value="ECO:0007669"/>
    <property type="project" value="TreeGrafter"/>
</dbReference>
<feature type="region of interest" description="Disordered" evidence="11">
    <location>
        <begin position="1"/>
        <end position="23"/>
    </location>
</feature>
<evidence type="ECO:0000259" key="14">
    <source>
        <dbReference type="Pfam" id="PF22983"/>
    </source>
</evidence>
<dbReference type="Pfam" id="PF25067">
    <property type="entry name" value="RM5_Med14"/>
    <property type="match status" value="1"/>
</dbReference>
<feature type="region of interest" description="Disordered" evidence="11">
    <location>
        <begin position="962"/>
        <end position="1067"/>
    </location>
</feature>
<protein>
    <recommendedName>
        <fullName evidence="3 10">Mediator of RNA polymerase II transcription subunit 14</fullName>
    </recommendedName>
    <alternativeName>
        <fullName evidence="9 10">Mediator complex subunit 14</fullName>
    </alternativeName>
</protein>
<accession>A0A6A4V2L4</accession>
<evidence type="ECO:0000259" key="16">
    <source>
        <dbReference type="Pfam" id="PF25065"/>
    </source>
</evidence>
<organism evidence="19 20">
    <name type="scientific">Amphibalanus amphitrite</name>
    <name type="common">Striped barnacle</name>
    <name type="synonym">Balanus amphitrite</name>
    <dbReference type="NCBI Taxonomy" id="1232801"/>
    <lineage>
        <taxon>Eukaryota</taxon>
        <taxon>Metazoa</taxon>
        <taxon>Ecdysozoa</taxon>
        <taxon>Arthropoda</taxon>
        <taxon>Crustacea</taxon>
        <taxon>Multicrustacea</taxon>
        <taxon>Cirripedia</taxon>
        <taxon>Thoracica</taxon>
        <taxon>Thoracicalcarea</taxon>
        <taxon>Balanomorpha</taxon>
        <taxon>Balanoidea</taxon>
        <taxon>Balanidae</taxon>
        <taxon>Amphibalaninae</taxon>
        <taxon>Amphibalanus</taxon>
    </lineage>
</organism>
<dbReference type="GO" id="GO:0003712">
    <property type="term" value="F:transcription coregulator activity"/>
    <property type="evidence" value="ECO:0007669"/>
    <property type="project" value="UniProtKB-UniRule"/>
</dbReference>
<evidence type="ECO:0000256" key="9">
    <source>
        <dbReference type="ARBA" id="ARBA00032007"/>
    </source>
</evidence>
<comment type="subunit">
    <text evidence="10">Component of the Mediator complex.</text>
</comment>
<sequence length="1443" mass="158784">MMPVVRTPMEGGGGGGGGPHGPTGGSISLGHLIDFIVQRTYHELTVLSELLPRKNDMERKIEIVQFASRTRQLCIRLLALVKWAGSVSKVDKSAGIMAFLDKQSMLFIDTADKLSQMARQELVAARLPTFHIPAAVEVLTTGSYSRLPLCIRERIVPAKAITPVEKATTLQRLDQIIEHRLVTADLPPQMLQLKIGGGRVRITVEHEFQVSLTLMGDGPTVPWTLLEIEILVEDKETGEGKSLVHPLQVHYLHQLVSSYLADSARPLHDIYTILHSFCQSLQLEVLHSQVVQLCRDRLGDNVRVHDYQPGRLLSVAYWREVTGREARSEPAYRVSLQADPADAGRPLLVTHWPPLQDSRSAEQAERAVRSDRLSLERLLVHTIHLRSRAVLADMREQLARLVQLPAEQLTLAGSPAVLSVPLLQPCLKGEHLLVAVDVHRGTLSAHVPLYETPVCEEVTAALNGDRSQLRALLTRLRFWVTLRRAEKTLQHLPASAHEALPLSYREGHPLGRLPAHQIYVRLHRFPRRVLVVVCQERPGSPNSMTYSFYMVTVKPCSIEDGSEDANERHLPKKYLKVLTFVELDTFLCLHGPGTVLEAGVAETPRQRAPSAPGSPSRAAGSPAFFITELAQVVALCDEQIPCAALCSELSRQRVPHGGAAVDPSGQSRYIRLIDLPTVADVEPVAMEQLRRALLSATITQQEDKQGSRWAVEYVFHGAPARSQQRREQASRRLVHFWYPQPAVEAVSEVVDRLLADWRQMAELYALLLAYQQFVADDRQRGLSQLTEISSFTYRTLTLAYGPDRGSTVKVEYSSDEKRFRLSFGINARSSSATNPHAMLRGQLEDLLNAERSLAQLMVALDSTYSPLVSLDKLSATPRLGVRSDRPLEPVPNFILLPQTAWHVRLVYRKTYCLSIHLHSDELVSVRDGAFCVSDRSRPLDELTPLRNLSAFLAKYAADPSFSGVGGEDDTPPSPTSLELDPPSAVPAPAARPSGSPAAHARFAHPMTPGSLSQPHTPASPLQPSPAPAAPVVSSSPAPSSTPLHAPSPGFLPAPSPSHVGHSPAAAGAMSPFTAQPLMSPAVAGSPAVSKAPATRLRPAAAPVMLSHESFDQLCTRAPVPPAALRAAPDVMQVSPLERHLGCVYLRAHLRKTLESPSTPSIVRLQPTEQGVIMFKTTCLQCRVRLEPEHVQTLHLSVQPNPDSMEQWQPEEMQVLERYFETKVAVPPYRHNTLKTFITMLNRQAKVLRDFIRILQLEEITSDPNNPKASAMNWSVEWCTTSHPAALPALIPVGLVSLIIVGNKVLFFLQLTRRLAAPTGSEPARIVLPVVYDMADNMTQCADKKDYQPNQVAQQVNQLMRRSSELAAQAGECSLFRAVHDVVHSFALPTEQPQAVAPPLGSDGGAPGGQMMMQQRQYQQQRPMGGMMPSMMGAGQPGPRDRMQ</sequence>
<keyword evidence="4" id="KW-0677">Repeat</keyword>
<evidence type="ECO:0000256" key="4">
    <source>
        <dbReference type="ARBA" id="ARBA00022737"/>
    </source>
</evidence>
<dbReference type="InterPro" id="IPR056877">
    <property type="entry name" value="Med14_C"/>
</dbReference>
<evidence type="ECO:0000259" key="15">
    <source>
        <dbReference type="Pfam" id="PF22984"/>
    </source>
</evidence>
<evidence type="ECO:0000256" key="11">
    <source>
        <dbReference type="SAM" id="MobiDB-lite"/>
    </source>
</evidence>
<evidence type="ECO:0000256" key="7">
    <source>
        <dbReference type="ARBA" id="ARBA00023163"/>
    </source>
</evidence>
<dbReference type="InterPro" id="IPR056879">
    <property type="entry name" value="RM3_Med14"/>
</dbReference>
<evidence type="ECO:0000313" key="20">
    <source>
        <dbReference type="Proteomes" id="UP000440578"/>
    </source>
</evidence>
<dbReference type="GO" id="GO:0016592">
    <property type="term" value="C:mediator complex"/>
    <property type="evidence" value="ECO:0007669"/>
    <property type="project" value="UniProtKB-UniRule"/>
</dbReference>
<feature type="domain" description="Mediator of RNA polymerase II transcription subunit 14 RM3" evidence="16">
    <location>
        <begin position="376"/>
        <end position="484"/>
    </location>
</feature>
<feature type="compositionally biased region" description="Low complexity" evidence="11">
    <location>
        <begin position="1422"/>
        <end position="1437"/>
    </location>
</feature>
<dbReference type="Pfam" id="PF22981">
    <property type="entry name" value="RM2_Med14"/>
    <property type="match status" value="1"/>
</dbReference>
<evidence type="ECO:0000256" key="5">
    <source>
        <dbReference type="ARBA" id="ARBA00023015"/>
    </source>
</evidence>
<evidence type="ECO:0000259" key="17">
    <source>
        <dbReference type="Pfam" id="PF25067"/>
    </source>
</evidence>
<dbReference type="PANTHER" id="PTHR12809:SF2">
    <property type="entry name" value="MEDIATOR OF RNA POLYMERASE II TRANSCRIPTION SUBUNIT 14"/>
    <property type="match status" value="1"/>
</dbReference>
<gene>
    <name evidence="19" type="primary">MED14_0</name>
    <name evidence="19" type="ORF">FJT64_012776</name>
</gene>
<dbReference type="InterPro" id="IPR013947">
    <property type="entry name" value="Mediator_Med14"/>
</dbReference>
<evidence type="ECO:0000256" key="1">
    <source>
        <dbReference type="ARBA" id="ARBA00004123"/>
    </source>
</evidence>
<dbReference type="Pfam" id="PF25065">
    <property type="entry name" value="RM3_Med14"/>
    <property type="match status" value="1"/>
</dbReference>
<evidence type="ECO:0000256" key="2">
    <source>
        <dbReference type="ARBA" id="ARBA00007813"/>
    </source>
</evidence>
<feature type="domain" description="Mediator of RNA polymerase II transcription subunit 14 RM8" evidence="14">
    <location>
        <begin position="1161"/>
        <end position="1224"/>
    </location>
</feature>